<dbReference type="GO" id="GO:0050577">
    <property type="term" value="F:GDP-L-fucose synthase activity"/>
    <property type="evidence" value="ECO:0007669"/>
    <property type="project" value="UniProtKB-EC"/>
</dbReference>
<dbReference type="EC" id="1.1.1.271" evidence="1"/>
<keyword evidence="1" id="KW-0560">Oxidoreductase</keyword>
<gene>
    <name evidence="1" type="primary">fcl_2</name>
    <name evidence="1" type="ORF">NCTC11126_05851</name>
</gene>
<dbReference type="EMBL" id="UARS01000019">
    <property type="protein sequence ID" value="SPW58021.1"/>
    <property type="molecule type" value="Genomic_DNA"/>
</dbReference>
<dbReference type="SUPFAM" id="SSF51735">
    <property type="entry name" value="NAD(P)-binding Rossmann-fold domains"/>
    <property type="match status" value="1"/>
</dbReference>
<dbReference type="InterPro" id="IPR036291">
    <property type="entry name" value="NAD(P)-bd_dom_sf"/>
</dbReference>
<dbReference type="PANTHER" id="PTHR43238:SF1">
    <property type="entry name" value="GDP-L-FUCOSE SYNTHASE"/>
    <property type="match status" value="1"/>
</dbReference>
<protein>
    <submittedName>
        <fullName evidence="1">GDP-L-fucose synthetase</fullName>
        <ecNumber evidence="1">1.1.1.271</ecNumber>
    </submittedName>
</protein>
<reference evidence="1 2" key="1">
    <citation type="submission" date="2018-06" db="EMBL/GenBank/DDBJ databases">
        <authorList>
            <consortium name="Pathogen Informatics"/>
            <person name="Doyle S."/>
        </authorList>
    </citation>
    <scope>NUCLEOTIDE SEQUENCE [LARGE SCALE GENOMIC DNA]</scope>
    <source>
        <strain evidence="1 2">NCTC11126</strain>
    </source>
</reference>
<dbReference type="Gene3D" id="3.40.50.720">
    <property type="entry name" value="NAD(P)-binding Rossmann-like Domain"/>
    <property type="match status" value="1"/>
</dbReference>
<dbReference type="AlphaFoldDB" id="A0A2X1LR71"/>
<dbReference type="Gene3D" id="3.90.25.10">
    <property type="entry name" value="UDP-galactose 4-epimerase, domain 1"/>
    <property type="match status" value="1"/>
</dbReference>
<proteinExistence type="predicted"/>
<organism evidence="1 2">
    <name type="scientific">Escherichia coli</name>
    <dbReference type="NCBI Taxonomy" id="562"/>
    <lineage>
        <taxon>Bacteria</taxon>
        <taxon>Pseudomonadati</taxon>
        <taxon>Pseudomonadota</taxon>
        <taxon>Gammaproteobacteria</taxon>
        <taxon>Enterobacterales</taxon>
        <taxon>Enterobacteriaceae</taxon>
        <taxon>Escherichia</taxon>
    </lineage>
</organism>
<dbReference type="PANTHER" id="PTHR43238">
    <property type="entry name" value="GDP-L-FUCOSE SYNTHASE"/>
    <property type="match status" value="1"/>
</dbReference>
<accession>A0A2X1LR71</accession>
<dbReference type="Proteomes" id="UP000250561">
    <property type="component" value="Unassembled WGS sequence"/>
</dbReference>
<evidence type="ECO:0000313" key="2">
    <source>
        <dbReference type="Proteomes" id="UP000250561"/>
    </source>
</evidence>
<evidence type="ECO:0000313" key="1">
    <source>
        <dbReference type="EMBL" id="SPW58021.1"/>
    </source>
</evidence>
<name>A0A2X1LR71_ECOLX</name>
<sequence>MRRTWLCGAAVHRCVNFCTSMIWRRRSIHVMELAHEVWLENTQPMLSHINVGTGVDCTIRELAQTIAKVVGYKGRVVFDASKPDGTPRKLLDVTRLHQLGWYHEISLEAGLASTYQWFLENQDRFRG</sequence>